<gene>
    <name evidence="1" type="ORF">RMSM_06130</name>
</gene>
<proteinExistence type="predicted"/>
<sequence length="43" mass="5328">MIHPEGDFILDWHFPNDHGHTRPPFWADEHPRLHSLRFRRKNN</sequence>
<name>M5RD11_9BACT</name>
<dbReference type="PATRIC" id="fig|1265738.3.peg.6112"/>
<evidence type="ECO:0000313" key="2">
    <source>
        <dbReference type="Proteomes" id="UP000011991"/>
    </source>
</evidence>
<dbReference type="EMBL" id="ANOG01000886">
    <property type="protein sequence ID" value="EMI16956.1"/>
    <property type="molecule type" value="Genomic_DNA"/>
</dbReference>
<keyword evidence="2" id="KW-1185">Reference proteome</keyword>
<reference evidence="1 2" key="1">
    <citation type="journal article" date="2013" name="Mar. Genomics">
        <title>Expression of sulfatases in Rhodopirellula baltica and the diversity of sulfatases in the genus Rhodopirellula.</title>
        <authorList>
            <person name="Wegner C.E."/>
            <person name="Richter-Heitmann T."/>
            <person name="Klindworth A."/>
            <person name="Klockow C."/>
            <person name="Richter M."/>
            <person name="Achstetter T."/>
            <person name="Glockner F.O."/>
            <person name="Harder J."/>
        </authorList>
    </citation>
    <scope>NUCLEOTIDE SEQUENCE [LARGE SCALE GENOMIC DNA]</scope>
    <source>
        <strain evidence="1 2">SM1</strain>
    </source>
</reference>
<protein>
    <submittedName>
        <fullName evidence="1">Uncharacterized protein</fullName>
    </submittedName>
</protein>
<organism evidence="1 2">
    <name type="scientific">Rhodopirellula maiorica SM1</name>
    <dbReference type="NCBI Taxonomy" id="1265738"/>
    <lineage>
        <taxon>Bacteria</taxon>
        <taxon>Pseudomonadati</taxon>
        <taxon>Planctomycetota</taxon>
        <taxon>Planctomycetia</taxon>
        <taxon>Pirellulales</taxon>
        <taxon>Pirellulaceae</taxon>
        <taxon>Novipirellula</taxon>
    </lineage>
</organism>
<dbReference type="Proteomes" id="UP000011991">
    <property type="component" value="Unassembled WGS sequence"/>
</dbReference>
<evidence type="ECO:0000313" key="1">
    <source>
        <dbReference type="EMBL" id="EMI16956.1"/>
    </source>
</evidence>
<comment type="caution">
    <text evidence="1">The sequence shown here is derived from an EMBL/GenBank/DDBJ whole genome shotgun (WGS) entry which is preliminary data.</text>
</comment>
<accession>M5RD11</accession>
<dbReference type="AlphaFoldDB" id="M5RD11"/>